<feature type="compositionally biased region" description="Low complexity" evidence="3">
    <location>
        <begin position="433"/>
        <end position="443"/>
    </location>
</feature>
<dbReference type="InterPro" id="IPR036028">
    <property type="entry name" value="SH3-like_dom_sf"/>
</dbReference>
<evidence type="ECO:0000313" key="6">
    <source>
        <dbReference type="Proteomes" id="UP001145021"/>
    </source>
</evidence>
<feature type="region of interest" description="Disordered" evidence="3">
    <location>
        <begin position="148"/>
        <end position="205"/>
    </location>
</feature>
<evidence type="ECO:0000256" key="1">
    <source>
        <dbReference type="ARBA" id="ARBA00022443"/>
    </source>
</evidence>
<feature type="compositionally biased region" description="Polar residues" evidence="3">
    <location>
        <begin position="266"/>
        <end position="285"/>
    </location>
</feature>
<feature type="region of interest" description="Disordered" evidence="3">
    <location>
        <begin position="224"/>
        <end position="308"/>
    </location>
</feature>
<dbReference type="SMART" id="SM00326">
    <property type="entry name" value="SH3"/>
    <property type="match status" value="1"/>
</dbReference>
<dbReference type="AlphaFoldDB" id="A0A9W7XQY1"/>
<name>A0A9W7XQY1_9FUNG</name>
<evidence type="ECO:0000256" key="2">
    <source>
        <dbReference type="PROSITE-ProRule" id="PRU00192"/>
    </source>
</evidence>
<feature type="compositionally biased region" description="Low complexity" evidence="3">
    <location>
        <begin position="164"/>
        <end position="184"/>
    </location>
</feature>
<protein>
    <recommendedName>
        <fullName evidence="4">SH3 domain-containing protein</fullName>
    </recommendedName>
</protein>
<organism evidence="5 6">
    <name type="scientific">Coemansia asiatica</name>
    <dbReference type="NCBI Taxonomy" id="1052880"/>
    <lineage>
        <taxon>Eukaryota</taxon>
        <taxon>Fungi</taxon>
        <taxon>Fungi incertae sedis</taxon>
        <taxon>Zoopagomycota</taxon>
        <taxon>Kickxellomycotina</taxon>
        <taxon>Kickxellomycetes</taxon>
        <taxon>Kickxellales</taxon>
        <taxon>Kickxellaceae</taxon>
        <taxon>Coemansia</taxon>
    </lineage>
</organism>
<comment type="caution">
    <text evidence="5">The sequence shown here is derived from an EMBL/GenBank/DDBJ whole genome shotgun (WGS) entry which is preliminary data.</text>
</comment>
<dbReference type="Gene3D" id="2.30.30.40">
    <property type="entry name" value="SH3 Domains"/>
    <property type="match status" value="1"/>
</dbReference>
<dbReference type="PROSITE" id="PS50002">
    <property type="entry name" value="SH3"/>
    <property type="match status" value="1"/>
</dbReference>
<dbReference type="InterPro" id="IPR001452">
    <property type="entry name" value="SH3_domain"/>
</dbReference>
<dbReference type="Pfam" id="PF00018">
    <property type="entry name" value="SH3_1"/>
    <property type="match status" value="1"/>
</dbReference>
<dbReference type="PRINTS" id="PR00452">
    <property type="entry name" value="SH3DOMAIN"/>
</dbReference>
<accession>A0A9W7XQY1</accession>
<feature type="compositionally biased region" description="Low complexity" evidence="3">
    <location>
        <begin position="362"/>
        <end position="408"/>
    </location>
</feature>
<reference evidence="5" key="1">
    <citation type="submission" date="2022-07" db="EMBL/GenBank/DDBJ databases">
        <title>Phylogenomic reconstructions and comparative analyses of Kickxellomycotina fungi.</title>
        <authorList>
            <person name="Reynolds N.K."/>
            <person name="Stajich J.E."/>
            <person name="Barry K."/>
            <person name="Grigoriev I.V."/>
            <person name="Crous P."/>
            <person name="Smith M.E."/>
        </authorList>
    </citation>
    <scope>NUCLEOTIDE SEQUENCE</scope>
    <source>
        <strain evidence="5">NBRC 105413</strain>
    </source>
</reference>
<feature type="region of interest" description="Disordered" evidence="3">
    <location>
        <begin position="348"/>
        <end position="411"/>
    </location>
</feature>
<feature type="compositionally biased region" description="Low complexity" evidence="3">
    <location>
        <begin position="254"/>
        <end position="265"/>
    </location>
</feature>
<proteinExistence type="predicted"/>
<dbReference type="Proteomes" id="UP001145021">
    <property type="component" value="Unassembled WGS sequence"/>
</dbReference>
<keyword evidence="1 2" id="KW-0728">SH3 domain</keyword>
<dbReference type="SUPFAM" id="SSF50044">
    <property type="entry name" value="SH3-domain"/>
    <property type="match status" value="1"/>
</dbReference>
<feature type="region of interest" description="Disordered" evidence="3">
    <location>
        <begin position="525"/>
        <end position="555"/>
    </location>
</feature>
<feature type="region of interest" description="Disordered" evidence="3">
    <location>
        <begin position="1"/>
        <end position="25"/>
    </location>
</feature>
<keyword evidence="6" id="KW-1185">Reference proteome</keyword>
<gene>
    <name evidence="5" type="ORF">LPJ64_000904</name>
</gene>
<dbReference type="EMBL" id="JANBOH010000021">
    <property type="protein sequence ID" value="KAJ1647726.1"/>
    <property type="molecule type" value="Genomic_DNA"/>
</dbReference>
<sequence>MLSIQPSSQHQHQQPHLQLQQQQMLMSPTSSASLPKYSLVEPANHHTNPLVVYLSNSIKRDVGLLAAMGLIKEAGVRVINSYLPFATATHDEETAIIKALSDSNCTLPLSSPQEGLHSQPAIFAQPAGNLPKTLSEEPKRAIAQVKKLNRQRSETAPMRPAPVQKQQQMQSTNQQQQSHQSQTQPLHLQFQRGPSSPRKERLHGHGGLSAKLGAFFNKLTLDSETSPRIKSSKGSSSTPIGSPRSPVSPALRSQVQQQHLQQQQQAPFSKSPSVMSFQLSASPTASVEDDARRAVHERSFSDAPKSPQLAHISAAVEGEPKMVHRVTVSHCQAPLLGIGSRQHLARLEQEAARKPSQGSHLSGASCSNSTAASTTTAGYSSNSESDSGASSRKPPSNLSSSNRSSGASTLANRKRSFTHLGLSMESLSPEQPRSPSSVASSVRNPQLRRTKPAANISSLQAKLVSPGAISEGMARLAAPTNSLGLVLQTSSAVIASKQKQKALPLPAPIRTQRHHNSFSIIAKEPRSPTASSRLQNGLSSIAGSRNPVSPATKSAAPGTLAFPPMPSEACQAAMLSGSTSSLQLSLAAEQAEMQRRAQQTPPPQITRALSDSTMDRSIAAMVVVATAAYDYTSSIKGDLEFKKGERIVIQSKINDDWWFGSILPEAGRGSTGRSGMFPRSHVAFN</sequence>
<evidence type="ECO:0000259" key="4">
    <source>
        <dbReference type="PROSITE" id="PS50002"/>
    </source>
</evidence>
<feature type="region of interest" description="Disordered" evidence="3">
    <location>
        <begin position="424"/>
        <end position="454"/>
    </location>
</feature>
<feature type="compositionally biased region" description="Basic and acidic residues" evidence="3">
    <location>
        <begin position="289"/>
        <end position="300"/>
    </location>
</feature>
<feature type="compositionally biased region" description="Polar residues" evidence="3">
    <location>
        <begin position="528"/>
        <end position="552"/>
    </location>
</feature>
<dbReference type="CDD" id="cd00174">
    <property type="entry name" value="SH3"/>
    <property type="match status" value="1"/>
</dbReference>
<feature type="compositionally biased region" description="Low complexity" evidence="3">
    <location>
        <begin position="226"/>
        <end position="242"/>
    </location>
</feature>
<evidence type="ECO:0000313" key="5">
    <source>
        <dbReference type="EMBL" id="KAJ1647726.1"/>
    </source>
</evidence>
<feature type="domain" description="SH3" evidence="4">
    <location>
        <begin position="620"/>
        <end position="685"/>
    </location>
</feature>
<evidence type="ECO:0000256" key="3">
    <source>
        <dbReference type="SAM" id="MobiDB-lite"/>
    </source>
</evidence>